<keyword evidence="1" id="KW-1133">Transmembrane helix</keyword>
<evidence type="ECO:0000313" key="2">
    <source>
        <dbReference type="EMBL" id="MFC5602728.1"/>
    </source>
</evidence>
<name>A0ABW0TW94_9BACL</name>
<accession>A0ABW0TW94</accession>
<proteinExistence type="predicted"/>
<gene>
    <name evidence="2" type="ORF">ACFPTP_05810</name>
</gene>
<keyword evidence="1" id="KW-0812">Transmembrane</keyword>
<protein>
    <submittedName>
        <fullName evidence="2">Uncharacterized protein</fullName>
    </submittedName>
</protein>
<keyword evidence="3" id="KW-1185">Reference proteome</keyword>
<feature type="transmembrane region" description="Helical" evidence="1">
    <location>
        <begin position="51"/>
        <end position="70"/>
    </location>
</feature>
<dbReference type="EMBL" id="JBHSNP010000010">
    <property type="protein sequence ID" value="MFC5602728.1"/>
    <property type="molecule type" value="Genomic_DNA"/>
</dbReference>
<dbReference type="RefSeq" id="WP_381442912.1">
    <property type="nucleotide sequence ID" value="NZ_JBHSNP010000010.1"/>
</dbReference>
<keyword evidence="1" id="KW-0472">Membrane</keyword>
<dbReference type="Proteomes" id="UP001596071">
    <property type="component" value="Unassembled WGS sequence"/>
</dbReference>
<organism evidence="2 3">
    <name type="scientific">Sporosarcina koreensis</name>
    <dbReference type="NCBI Taxonomy" id="334735"/>
    <lineage>
        <taxon>Bacteria</taxon>
        <taxon>Bacillati</taxon>
        <taxon>Bacillota</taxon>
        <taxon>Bacilli</taxon>
        <taxon>Bacillales</taxon>
        <taxon>Caryophanaceae</taxon>
        <taxon>Sporosarcina</taxon>
    </lineage>
</organism>
<evidence type="ECO:0000313" key="3">
    <source>
        <dbReference type="Proteomes" id="UP001596071"/>
    </source>
</evidence>
<feature type="transmembrane region" description="Helical" evidence="1">
    <location>
        <begin position="24"/>
        <end position="45"/>
    </location>
</feature>
<evidence type="ECO:0000256" key="1">
    <source>
        <dbReference type="SAM" id="Phobius"/>
    </source>
</evidence>
<sequence length="118" mass="14199">MSSKKELIKIISALMYFLKPNPHFNIWITITLLGPLLNLFLTLFGKENQHPFFLNLISIVSVFIITWIWIKYAKEVKQFRHKNFPFWEELSLLKKQAKELSPVEIEQRFKTILERYET</sequence>
<reference evidence="3" key="1">
    <citation type="journal article" date="2019" name="Int. J. Syst. Evol. Microbiol.">
        <title>The Global Catalogue of Microorganisms (GCM) 10K type strain sequencing project: providing services to taxonomists for standard genome sequencing and annotation.</title>
        <authorList>
            <consortium name="The Broad Institute Genomics Platform"/>
            <consortium name="The Broad Institute Genome Sequencing Center for Infectious Disease"/>
            <person name="Wu L."/>
            <person name="Ma J."/>
        </authorList>
    </citation>
    <scope>NUCLEOTIDE SEQUENCE [LARGE SCALE GENOMIC DNA]</scope>
    <source>
        <strain evidence="3">KACC 11299</strain>
    </source>
</reference>
<comment type="caution">
    <text evidence="2">The sequence shown here is derived from an EMBL/GenBank/DDBJ whole genome shotgun (WGS) entry which is preliminary data.</text>
</comment>